<organism evidence="1 2">
    <name type="scientific">Eretmocerus hayati</name>
    <dbReference type="NCBI Taxonomy" id="131215"/>
    <lineage>
        <taxon>Eukaryota</taxon>
        <taxon>Metazoa</taxon>
        <taxon>Ecdysozoa</taxon>
        <taxon>Arthropoda</taxon>
        <taxon>Hexapoda</taxon>
        <taxon>Insecta</taxon>
        <taxon>Pterygota</taxon>
        <taxon>Neoptera</taxon>
        <taxon>Endopterygota</taxon>
        <taxon>Hymenoptera</taxon>
        <taxon>Apocrita</taxon>
        <taxon>Proctotrupomorpha</taxon>
        <taxon>Chalcidoidea</taxon>
        <taxon>Aphelinidae</taxon>
        <taxon>Aphelininae</taxon>
        <taxon>Eretmocerus</taxon>
    </lineage>
</organism>
<dbReference type="EMBL" id="CM056744">
    <property type="protein sequence ID" value="KAJ8667749.1"/>
    <property type="molecule type" value="Genomic_DNA"/>
</dbReference>
<keyword evidence="2" id="KW-1185">Reference proteome</keyword>
<feature type="non-terminal residue" evidence="1">
    <location>
        <position position="1"/>
    </location>
</feature>
<comment type="caution">
    <text evidence="1">The sequence shown here is derived from an EMBL/GenBank/DDBJ whole genome shotgun (WGS) entry which is preliminary data.</text>
</comment>
<evidence type="ECO:0000313" key="2">
    <source>
        <dbReference type="Proteomes" id="UP001239111"/>
    </source>
</evidence>
<accession>A0ACC2N950</accession>
<name>A0ACC2N950_9HYME</name>
<dbReference type="Proteomes" id="UP001239111">
    <property type="component" value="Chromosome 4"/>
</dbReference>
<evidence type="ECO:0000313" key="1">
    <source>
        <dbReference type="EMBL" id="KAJ8667749.1"/>
    </source>
</evidence>
<gene>
    <name evidence="1" type="ORF">QAD02_009412</name>
</gene>
<protein>
    <submittedName>
        <fullName evidence="1">Uncharacterized protein</fullName>
    </submittedName>
</protein>
<reference evidence="1" key="1">
    <citation type="submission" date="2023-04" db="EMBL/GenBank/DDBJ databases">
        <title>A chromosome-level genome assembly of the parasitoid wasp Eretmocerus hayati.</title>
        <authorList>
            <person name="Zhong Y."/>
            <person name="Liu S."/>
            <person name="Liu Y."/>
        </authorList>
    </citation>
    <scope>NUCLEOTIDE SEQUENCE</scope>
    <source>
        <strain evidence="1">ZJU_SS_LIU_2023</strain>
    </source>
</reference>
<sequence length="1940" mass="219933">YNTNLPVSLEVVSLRQITVTEGKRNTLSERNINMVLDIAKFGLNDSHVIFILLTPPSHGSLQLDKQPLPPKMPFTLQDVYQHKLSYLHDGSETSTDSMILKISLHAPAGSRLPLPGYFQDSLRFTLPVSVTPANDPPRLEIPSNAILRLAQGTQKTLTRDLVWASDPDTSVDSLIFTLLNNDSDVGHVERISGGSPSAYLSAQTVVTFSLAELARGSIDYVHNGKNKTEAVLGLRVSDGEATSSPQYLHISTYPLSIRPRHNTGLVVVHRSFSYLNPANLSFTTNADDSRVAIRYIIVKLPQYGVLQRQRESNQVWTNTDHFTSYDLERQSIRYYHNAGSPRQDNFKFQVGVRELYSPTIYDFNVTFIILELREVQRDNVNFSDSAEVIVNSQRIQYQTNPLPTEATMIIYSLMAIPKYGHMYLDKEELRIGQTFSQHDVDSNRLRYRHFRRAYSSIEDQVSFKITAPQCPDITTSMKFYYQPTALTDLPRKIETIDVIEGHRAFLKISRASYSNFGVNSLNFNLTKIPQHGCLSLYNNSIPIRPNTTYFSSDELDSHSVFYVHDDSESNHDSLEFLAISDDTDFMYIGMLNIEIELQNDNPPERVDRRIFHVVSKSDRLITNTDLQFTDRDSGTKTSDLVYTIKQLSNGMIYRINEPMYQINRFTQKDIDEGKIVYKHRGSKLERIDFTVSDGELSVNDDLEIMAGQAYAKLILRQDTVVQANRTVSLDPKNIDVDTNVFANLSDITFAVVEPPSYGLILKYGKETSIFDKEDLYQKIVVYRHVGQLKEDQLKLRVNVKGTEDIGTFKIKVFPESYWEPLIVQNNNTVYVEEATSVILNRKSLEVKHPNIPPIRIAYYIKEWPKNGYLELQMHNDDSPYDEESDDDFSTNLIKGFEQSQINDGRVHYVQSTPNRTQDCFVVDVTNGITWLHNLTVNIVIVPDKLYMEARKLSVQEGVSVLLHESDFYAVTAYYAGKITDYRLVEKPKHGSLIDSTRKSPTKKFSFRQLSLREIAYKHNGDESLIDSFKMVAIAGEKSSEPFVVWIDVVPINDEVPVVVNKTRFIMWQGGLSYITKDILAAVDNDTFPTELVFNILDTQNGYFSLVEAPGIEIRNFSQEMINTGKILFTHTNGSDATFKFMVNDGLHSSETHSLNISTKPVRILIEHNRPLKLFPLARKPIGHELLLAKCTDTERDVKYFVRSVPSMGKIIMESSEGIWLEVDRFTQNDLNNSRVMYEHNKQFNNLTASDGFIFDIETRFAAPIKNQVFKVDISVSSGGLHRYVNVTPLLVDEGGSASLNMNISGIVGFLRTKVAIHNPEVTIRLNKQPDHGHVMLLPDLNLTIYSQSEVESGKITYFHDHSDTLKDQIDVSVYFSPGHVFLCNVSVPVEITPINDQPFKLDVVKPIDVVQNQTQTITRNNLLTTDPDTEPKDIIYEIINKPTHGRLLLLSADQNTNGDIHEAQKFTQLDVDSSRLVYEHKGPLLLSTFYFRVSDGRFNPAYKIFDIKVHPIKLNVTVVKPVEIQQGMTTTTIDNDCIKLDTNVRQDLVSYEVVVPPRYGSLHAREQQSNFRHSDLTAKSVMYVQQDMTASNDSLELVARASDFELHGIHVPIRVVPLMIMNNNLDVFVGEKTKLSIHYFDATPLAKLAGGNPGYKIIRKPKFARILKIVNKTMSSGEKRGIHEEEVSKFSHQHILSGLIYLTCKEVPTDDVRGILDSFDFVLAMPKIVTQYQPATSTFDFRIKLVSDYYNNSINGPMDPVGHEGELAIAPNMSDDYTPLLGMLMGVLFLGICVIVTIRCKQTEYKDEEDEDESEEYHDKVEPATPSVMTLPRPPDHLLPATPHMKRYTNDHHNNHSLGSSTPLPPPIMPSLTSTLPQCKVIPLNPMNSMTGSEIDVSARYPYGVSEADEWSSFETSACPSQTSQRTTSNPLLRRNQYWV</sequence>
<proteinExistence type="predicted"/>